<dbReference type="InterPro" id="IPR010730">
    <property type="entry name" value="HET"/>
</dbReference>
<gene>
    <name evidence="2" type="ORF">BN869_000004985_1</name>
</gene>
<dbReference type="PANTHER" id="PTHR24148:SF64">
    <property type="entry name" value="HETEROKARYON INCOMPATIBILITY DOMAIN-CONTAINING PROTEIN"/>
    <property type="match status" value="1"/>
</dbReference>
<name>A0A0B7JV47_BIOOC</name>
<dbReference type="Pfam" id="PF06985">
    <property type="entry name" value="HET"/>
    <property type="match status" value="1"/>
</dbReference>
<dbReference type="PANTHER" id="PTHR24148">
    <property type="entry name" value="ANKYRIN REPEAT DOMAIN-CONTAINING PROTEIN 39 HOMOLOG-RELATED"/>
    <property type="match status" value="1"/>
</dbReference>
<dbReference type="EMBL" id="CDPU01000012">
    <property type="protein sequence ID" value="CEO48928.1"/>
    <property type="molecule type" value="Genomic_DNA"/>
</dbReference>
<proteinExistence type="predicted"/>
<evidence type="ECO:0000259" key="1">
    <source>
        <dbReference type="Pfam" id="PF06985"/>
    </source>
</evidence>
<dbReference type="InterPro" id="IPR052895">
    <property type="entry name" value="HetReg/Transcr_Mod"/>
</dbReference>
<dbReference type="AlphaFoldDB" id="A0A0B7JV47"/>
<accession>A0A0B7JV47</accession>
<protein>
    <recommendedName>
        <fullName evidence="1">Heterokaryon incompatibility domain-containing protein</fullName>
    </recommendedName>
</protein>
<feature type="domain" description="Heterokaryon incompatibility" evidence="1">
    <location>
        <begin position="51"/>
        <end position="206"/>
    </location>
</feature>
<reference evidence="2" key="1">
    <citation type="submission" date="2015-01" db="EMBL/GenBank/DDBJ databases">
        <authorList>
            <person name="Durling Mikael"/>
        </authorList>
    </citation>
    <scope>NUCLEOTIDE SEQUENCE</scope>
</reference>
<evidence type="ECO:0000313" key="2">
    <source>
        <dbReference type="EMBL" id="CEO48928.1"/>
    </source>
</evidence>
<organism evidence="2">
    <name type="scientific">Bionectria ochroleuca</name>
    <name type="common">Gliocladium roseum</name>
    <dbReference type="NCBI Taxonomy" id="29856"/>
    <lineage>
        <taxon>Eukaryota</taxon>
        <taxon>Fungi</taxon>
        <taxon>Dikarya</taxon>
        <taxon>Ascomycota</taxon>
        <taxon>Pezizomycotina</taxon>
        <taxon>Sordariomycetes</taxon>
        <taxon>Hypocreomycetidae</taxon>
        <taxon>Hypocreales</taxon>
        <taxon>Bionectriaceae</taxon>
        <taxon>Clonostachys</taxon>
    </lineage>
</organism>
<dbReference type="Pfam" id="PF26639">
    <property type="entry name" value="Het-6_barrel"/>
    <property type="match status" value="1"/>
</dbReference>
<sequence>MDKASRFKYEPLPPDNNERRSTRLLQLLPGSACDPIKCSIENVNLYDKPVYEALSYCWGNISDTVTIYIDIGCIEVTRNLRDALATLRDEQESRMLWVDAVCINQLDIPERSHQVRIMRQIYEQSRETLVWLGLENEDTSKAFELVPYLLQVFEQVFLGKPRPIYSDLGLLCHPLVSQVQKLLPLIGPFIRLEERPYFSRIWIVQEVVVSTGLSLHWGHHRIPAKEYIAAASTFACFGIRRSSIHRPLGAFLGLLPLFQLTLDNNTLLDLLNQYRRQDSTDPRDKVFALLGLAAPRDVSSLGCKADYSKTVVEVYSNLARSYIQRDSNLDIVGYVQHGSGLVGLPSWVPDWTRQEDVPINFRTPIVPGTYLNHNAGGGNDSIISISSDGKALNTRGVIIDSIAKLSGLREKAEPKNVCCMPHLWERLVGLQNRSSYIAGGTAREALFRTQIAGCPEPIYEKLKPRLQEIWDQAKTHSTDNTIRGSYVESFAEGSQKRGINIIPVKEKETGDVEQILRACLKYSQQRQFVVTSKGYYALAPKDTATGDQIAIVGGGSYPLVLRAQEQSWQLVGECYVHGAMNGDLFGESVCQELTIV</sequence>